<evidence type="ECO:0000256" key="5">
    <source>
        <dbReference type="ARBA" id="ARBA00022840"/>
    </source>
</evidence>
<evidence type="ECO:0000313" key="11">
    <source>
        <dbReference type="Proteomes" id="UP000561326"/>
    </source>
</evidence>
<evidence type="ECO:0000259" key="9">
    <source>
        <dbReference type="Pfam" id="PF02224"/>
    </source>
</evidence>
<name>A0A848CS98_ANEAE</name>
<evidence type="ECO:0000256" key="6">
    <source>
        <dbReference type="ARBA" id="ARBA00047615"/>
    </source>
</evidence>
<dbReference type="HAMAP" id="MF_00238">
    <property type="entry name" value="Cytidyl_kinase_type1"/>
    <property type="match status" value="1"/>
</dbReference>
<organism evidence="10 11">
    <name type="scientific">Aneurinibacillus aneurinilyticus</name>
    <name type="common">Bacillus aneurinolyticus</name>
    <dbReference type="NCBI Taxonomy" id="1391"/>
    <lineage>
        <taxon>Bacteria</taxon>
        <taxon>Bacillati</taxon>
        <taxon>Bacillota</taxon>
        <taxon>Bacilli</taxon>
        <taxon>Bacillales</taxon>
        <taxon>Paenibacillaceae</taxon>
        <taxon>Aneurinibacillus group</taxon>
        <taxon>Aneurinibacillus</taxon>
    </lineage>
</organism>
<evidence type="ECO:0000256" key="3">
    <source>
        <dbReference type="ARBA" id="ARBA00022741"/>
    </source>
</evidence>
<keyword evidence="8" id="KW-0963">Cytoplasm</keyword>
<comment type="catalytic activity">
    <reaction evidence="7 8">
        <text>CMP + ATP = CDP + ADP</text>
        <dbReference type="Rhea" id="RHEA:11600"/>
        <dbReference type="ChEBI" id="CHEBI:30616"/>
        <dbReference type="ChEBI" id="CHEBI:58069"/>
        <dbReference type="ChEBI" id="CHEBI:60377"/>
        <dbReference type="ChEBI" id="CHEBI:456216"/>
        <dbReference type="EC" id="2.7.4.25"/>
    </reaction>
</comment>
<comment type="similarity">
    <text evidence="1 8">Belongs to the cytidylate kinase family. Type 1 subfamily.</text>
</comment>
<dbReference type="InterPro" id="IPR003136">
    <property type="entry name" value="Cytidylate_kin"/>
</dbReference>
<dbReference type="PANTHER" id="PTHR21299">
    <property type="entry name" value="CYTIDYLATE KINASE/PANTOATE-BETA-ALANINE LIGASE"/>
    <property type="match status" value="1"/>
</dbReference>
<comment type="subcellular location">
    <subcellularLocation>
        <location evidence="8">Cytoplasm</location>
    </subcellularLocation>
</comment>
<dbReference type="InterPro" id="IPR011994">
    <property type="entry name" value="Cytidylate_kinase_dom"/>
</dbReference>
<dbReference type="GO" id="GO:0015949">
    <property type="term" value="P:nucleobase-containing small molecule interconversion"/>
    <property type="evidence" value="ECO:0007669"/>
    <property type="project" value="TreeGrafter"/>
</dbReference>
<protein>
    <recommendedName>
        <fullName evidence="8">Cytidylate kinase</fullName>
        <shortName evidence="8">CK</shortName>
        <ecNumber evidence="8">2.7.4.25</ecNumber>
    </recommendedName>
    <alternativeName>
        <fullName evidence="8">Cytidine monophosphate kinase</fullName>
        <shortName evidence="8">CMP kinase</shortName>
    </alternativeName>
</protein>
<keyword evidence="4 8" id="KW-0418">Kinase</keyword>
<dbReference type="PANTHER" id="PTHR21299:SF2">
    <property type="entry name" value="CYTIDYLATE KINASE"/>
    <property type="match status" value="1"/>
</dbReference>
<dbReference type="AlphaFoldDB" id="A0A848CS98"/>
<evidence type="ECO:0000313" key="10">
    <source>
        <dbReference type="EMBL" id="NME96857.1"/>
    </source>
</evidence>
<dbReference type="SUPFAM" id="SSF52540">
    <property type="entry name" value="P-loop containing nucleoside triphosphate hydrolases"/>
    <property type="match status" value="1"/>
</dbReference>
<dbReference type="NCBIfam" id="TIGR00017">
    <property type="entry name" value="cmk"/>
    <property type="match status" value="1"/>
</dbReference>
<dbReference type="GeneID" id="92838169"/>
<dbReference type="EMBL" id="JABAGO010000001">
    <property type="protein sequence ID" value="NME96857.1"/>
    <property type="molecule type" value="Genomic_DNA"/>
</dbReference>
<feature type="binding site" evidence="8">
    <location>
        <begin position="7"/>
        <end position="15"/>
    </location>
    <ligand>
        <name>ATP</name>
        <dbReference type="ChEBI" id="CHEBI:30616"/>
    </ligand>
</feature>
<dbReference type="CDD" id="cd02020">
    <property type="entry name" value="CMPK"/>
    <property type="match status" value="1"/>
</dbReference>
<reference evidence="10 11" key="1">
    <citation type="submission" date="2020-04" db="EMBL/GenBank/DDBJ databases">
        <authorList>
            <person name="Hitch T.C.A."/>
            <person name="Wylensek D."/>
            <person name="Clavel T."/>
        </authorList>
    </citation>
    <scope>NUCLEOTIDE SEQUENCE [LARGE SCALE GENOMIC DNA]</scope>
    <source>
        <strain evidence="10 11">WB01_D5_05</strain>
    </source>
</reference>
<evidence type="ECO:0000256" key="2">
    <source>
        <dbReference type="ARBA" id="ARBA00022679"/>
    </source>
</evidence>
<keyword evidence="5 8" id="KW-0067">ATP-binding</keyword>
<dbReference type="InterPro" id="IPR027417">
    <property type="entry name" value="P-loop_NTPase"/>
</dbReference>
<evidence type="ECO:0000256" key="4">
    <source>
        <dbReference type="ARBA" id="ARBA00022777"/>
    </source>
</evidence>
<dbReference type="GO" id="GO:0006220">
    <property type="term" value="P:pyrimidine nucleotide metabolic process"/>
    <property type="evidence" value="ECO:0007669"/>
    <property type="project" value="UniProtKB-UniRule"/>
</dbReference>
<dbReference type="Pfam" id="PF02224">
    <property type="entry name" value="Cytidylate_kin"/>
    <property type="match status" value="1"/>
</dbReference>
<dbReference type="GO" id="GO:0005524">
    <property type="term" value="F:ATP binding"/>
    <property type="evidence" value="ECO:0007669"/>
    <property type="project" value="UniProtKB-UniRule"/>
</dbReference>
<keyword evidence="3 8" id="KW-0547">Nucleotide-binding</keyword>
<dbReference type="OrthoDB" id="9807434at2"/>
<evidence type="ECO:0000256" key="7">
    <source>
        <dbReference type="ARBA" id="ARBA00048478"/>
    </source>
</evidence>
<comment type="caution">
    <text evidence="10">The sequence shown here is derived from an EMBL/GenBank/DDBJ whole genome shotgun (WGS) entry which is preliminary data.</text>
</comment>
<dbReference type="Gene3D" id="3.40.50.300">
    <property type="entry name" value="P-loop containing nucleotide triphosphate hydrolases"/>
    <property type="match status" value="1"/>
</dbReference>
<dbReference type="GO" id="GO:0005829">
    <property type="term" value="C:cytosol"/>
    <property type="evidence" value="ECO:0007669"/>
    <property type="project" value="TreeGrafter"/>
</dbReference>
<sequence>MKIAIDGPAGAGKSTVAQQVAKRLGILYVDTGAMYRAVTLTALVRGCSIEDEHSLREMLDAIDLMLEIKNGVQHVYVDDKDVSEAIRSREVTRHVSTVAAYPLVRERLVDMQRRIASHKDVVMDGRDIGTSVLPDAEVKIFLTASIEERARRRMEEFEKKGVHADYAELLRDIEERDRKDSKRAIAPLKQAEDAIRLDTTGRSIDEVVDRIVTLYREKIGERA</sequence>
<dbReference type="Proteomes" id="UP000561326">
    <property type="component" value="Unassembled WGS sequence"/>
</dbReference>
<dbReference type="EC" id="2.7.4.25" evidence="8"/>
<evidence type="ECO:0000256" key="1">
    <source>
        <dbReference type="ARBA" id="ARBA00009427"/>
    </source>
</evidence>
<dbReference type="GO" id="GO:0036431">
    <property type="term" value="F:dCMP kinase activity"/>
    <property type="evidence" value="ECO:0007669"/>
    <property type="project" value="InterPro"/>
</dbReference>
<feature type="domain" description="Cytidylate kinase" evidence="9">
    <location>
        <begin position="3"/>
        <end position="216"/>
    </location>
</feature>
<gene>
    <name evidence="8" type="primary">cmk</name>
    <name evidence="10" type="ORF">HF838_01175</name>
</gene>
<accession>A0A848CS98</accession>
<evidence type="ECO:0000256" key="8">
    <source>
        <dbReference type="HAMAP-Rule" id="MF_00238"/>
    </source>
</evidence>
<keyword evidence="2 8" id="KW-0808">Transferase</keyword>
<comment type="catalytic activity">
    <reaction evidence="6 8">
        <text>dCMP + ATP = dCDP + ADP</text>
        <dbReference type="Rhea" id="RHEA:25094"/>
        <dbReference type="ChEBI" id="CHEBI:30616"/>
        <dbReference type="ChEBI" id="CHEBI:57566"/>
        <dbReference type="ChEBI" id="CHEBI:58593"/>
        <dbReference type="ChEBI" id="CHEBI:456216"/>
        <dbReference type="EC" id="2.7.4.25"/>
    </reaction>
</comment>
<proteinExistence type="inferred from homology"/>
<dbReference type="RefSeq" id="WP_021620261.1">
    <property type="nucleotide sequence ID" value="NZ_CABKST010000077.1"/>
</dbReference>